<name>Q9XTU1_CAEEL</name>
<dbReference type="KEGG" id="cel:CELE_Y49E10.22"/>
<evidence type="ECO:0000256" key="1">
    <source>
        <dbReference type="ARBA" id="ARBA00022741"/>
    </source>
</evidence>
<dbReference type="OMA" id="ICATFSY"/>
<evidence type="ECO:0000313" key="3">
    <source>
        <dbReference type="EMBL" id="CAB11556.2"/>
    </source>
</evidence>
<dbReference type="STRING" id="6239.Y49E10.22.1"/>
<dbReference type="Pfam" id="PF08433">
    <property type="entry name" value="KTI12"/>
    <property type="match status" value="1"/>
</dbReference>
<dbReference type="UCSC" id="Y49E10.22">
    <property type="organism name" value="c. elegans"/>
</dbReference>
<dbReference type="GO" id="GO:0005524">
    <property type="term" value="F:ATP binding"/>
    <property type="evidence" value="ECO:0007669"/>
    <property type="project" value="UniProtKB-KW"/>
</dbReference>
<gene>
    <name evidence="3 5" type="primary">pstk-1</name>
    <name evidence="3" type="ORF">CELE_Y49E10.22</name>
    <name evidence="5" type="ORF">Y49E10.22</name>
</gene>
<dbReference type="Gene3D" id="3.40.50.300">
    <property type="entry name" value="P-loop containing nucleotide triphosphate hydrolases"/>
    <property type="match status" value="1"/>
</dbReference>
<dbReference type="Bgee" id="WBGene00013041">
    <property type="expression patterns" value="Expressed in germ line (C elegans) and 4 other cell types or tissues"/>
</dbReference>
<dbReference type="FunCoup" id="Q9XTU1">
    <property type="interactions" value="74"/>
</dbReference>
<dbReference type="GeneID" id="190070"/>
<keyword evidence="4" id="KW-1185">Reference proteome</keyword>
<accession>Q9XTU1</accession>
<keyword evidence="3" id="KW-0418">Kinase</keyword>
<dbReference type="OrthoDB" id="9972657at2759"/>
<dbReference type="PaxDb" id="6239-Y49E10.22"/>
<dbReference type="AlphaFoldDB" id="Q9XTU1"/>
<keyword evidence="2" id="KW-0067">ATP-binding</keyword>
<dbReference type="GO" id="GO:0000049">
    <property type="term" value="F:tRNA binding"/>
    <property type="evidence" value="ECO:0000318"/>
    <property type="project" value="GO_Central"/>
</dbReference>
<sequence>MALLLVMGIPASGKSTFRRKIQTAHRELLESTSFDDFRMMRTRSSDKNARQTRKSFECHVESCISESTSKIYVIEDIFYLKSMRHPFQKIAKRHGLQFGIIFLKVGIVEALRRNSHRTGIEKQKNETIRKIFEKMEDPDEILENSIVLETDEVEIDVEVVMNKLKFDFTAKKPIVPEVSLKKSHIQKPPPPSKLESLDVLTRRLVSELMQNDKTMNGRKLSDARKKLLIDLSGNLEISNENDPKFLYDLKLKLIEFYDK</sequence>
<dbReference type="InterPro" id="IPR027417">
    <property type="entry name" value="P-loop_NTPase"/>
</dbReference>
<dbReference type="eggNOG" id="KOG4622">
    <property type="taxonomic scope" value="Eukaryota"/>
</dbReference>
<dbReference type="PANTHER" id="PTHR20873:SF0">
    <property type="entry name" value="L-SERYL-TRNA(SEC) KINASE"/>
    <property type="match status" value="1"/>
</dbReference>
<dbReference type="PhylomeDB" id="Q9XTU1"/>
<dbReference type="PANTHER" id="PTHR20873">
    <property type="entry name" value="L-SERYL-TRNA(SEC) KINASE"/>
    <property type="match status" value="1"/>
</dbReference>
<dbReference type="WormBase" id="Y49E10.22">
    <property type="protein sequence ID" value="CE28856"/>
    <property type="gene ID" value="WBGene00013041"/>
    <property type="gene designation" value="pstk-1"/>
</dbReference>
<dbReference type="SUPFAM" id="SSF52540">
    <property type="entry name" value="P-loop containing nucleoside triphosphate hydrolases"/>
    <property type="match status" value="1"/>
</dbReference>
<dbReference type="GO" id="GO:0016301">
    <property type="term" value="F:kinase activity"/>
    <property type="evidence" value="ECO:0000318"/>
    <property type="project" value="GO_Central"/>
</dbReference>
<dbReference type="SMR" id="Q9XTU1"/>
<dbReference type="InterPro" id="IPR052648">
    <property type="entry name" value="Ser-tRNA(Sec)_kinase"/>
</dbReference>
<evidence type="ECO:0000313" key="5">
    <source>
        <dbReference type="WormBase" id="Y49E10.22"/>
    </source>
</evidence>
<keyword evidence="3" id="KW-0808">Transferase</keyword>
<protein>
    <submittedName>
        <fullName evidence="3">Phosphoryl Seryl-TRNA (Ser/Sec) Kinase</fullName>
    </submittedName>
</protein>
<organism evidence="3 4">
    <name type="scientific">Caenorhabditis elegans</name>
    <dbReference type="NCBI Taxonomy" id="6239"/>
    <lineage>
        <taxon>Eukaryota</taxon>
        <taxon>Metazoa</taxon>
        <taxon>Ecdysozoa</taxon>
        <taxon>Nematoda</taxon>
        <taxon>Chromadorea</taxon>
        <taxon>Rhabditida</taxon>
        <taxon>Rhabditina</taxon>
        <taxon>Rhabditomorpha</taxon>
        <taxon>Rhabditoidea</taxon>
        <taxon>Rhabditidae</taxon>
        <taxon>Peloderinae</taxon>
        <taxon>Caenorhabditis</taxon>
    </lineage>
</organism>
<dbReference type="RefSeq" id="NP_499627.1">
    <property type="nucleotide sequence ID" value="NM_067226.2"/>
</dbReference>
<dbReference type="CTD" id="190070"/>
<dbReference type="EMBL" id="BX284603">
    <property type="protein sequence ID" value="CAB11556.2"/>
    <property type="molecule type" value="Genomic_DNA"/>
</dbReference>
<reference evidence="3 4" key="1">
    <citation type="journal article" date="1998" name="Science">
        <title>Genome sequence of the nematode C. elegans: a platform for investigating biology.</title>
        <authorList>
            <consortium name="The C. elegans sequencing consortium"/>
            <person name="Sulson J.E."/>
            <person name="Waterston R."/>
        </authorList>
    </citation>
    <scope>NUCLEOTIDE SEQUENCE [LARGE SCALE GENOMIC DNA]</scope>
    <source>
        <strain evidence="3 4">Bristol N2</strain>
    </source>
</reference>
<dbReference type="FunFam" id="3.40.50.300:FF:003837">
    <property type="entry name" value="Phosphoryl Seryl-TRNA (Ser/Sec) Kinase"/>
    <property type="match status" value="1"/>
</dbReference>
<keyword evidence="1" id="KW-0547">Nucleotide-binding</keyword>
<dbReference type="AGR" id="WB:WBGene00013041"/>
<dbReference type="Proteomes" id="UP000001940">
    <property type="component" value="Chromosome III"/>
</dbReference>
<evidence type="ECO:0000313" key="4">
    <source>
        <dbReference type="Proteomes" id="UP000001940"/>
    </source>
</evidence>
<dbReference type="HOGENOM" id="CLU_1066443_0_0_1"/>
<dbReference type="InParanoid" id="Q9XTU1"/>
<proteinExistence type="predicted"/>
<evidence type="ECO:0000256" key="2">
    <source>
        <dbReference type="ARBA" id="ARBA00022840"/>
    </source>
</evidence>
<dbReference type="InterPro" id="IPR013641">
    <property type="entry name" value="KTI12/PSTK"/>
</dbReference>